<dbReference type="OrthoDB" id="7678612at2"/>
<organism evidence="2 3">
    <name type="scientific">Roseibium marinum</name>
    <dbReference type="NCBI Taxonomy" id="281252"/>
    <lineage>
        <taxon>Bacteria</taxon>
        <taxon>Pseudomonadati</taxon>
        <taxon>Pseudomonadota</taxon>
        <taxon>Alphaproteobacteria</taxon>
        <taxon>Hyphomicrobiales</taxon>
        <taxon>Stappiaceae</taxon>
        <taxon>Roseibium</taxon>
    </lineage>
</organism>
<feature type="compositionally biased region" description="Basic and acidic residues" evidence="1">
    <location>
        <begin position="21"/>
        <end position="45"/>
    </location>
</feature>
<gene>
    <name evidence="2" type="ORF">CLV41_10821</name>
</gene>
<evidence type="ECO:0000256" key="1">
    <source>
        <dbReference type="SAM" id="MobiDB-lite"/>
    </source>
</evidence>
<proteinExistence type="predicted"/>
<evidence type="ECO:0000313" key="3">
    <source>
        <dbReference type="Proteomes" id="UP000236959"/>
    </source>
</evidence>
<dbReference type="EMBL" id="PPCN01000008">
    <property type="protein sequence ID" value="POF29598.1"/>
    <property type="molecule type" value="Genomic_DNA"/>
</dbReference>
<dbReference type="RefSeq" id="WP_103223665.1">
    <property type="nucleotide sequence ID" value="NZ_PPCN01000008.1"/>
</dbReference>
<accession>A0A2S3UPE9</accession>
<reference evidence="2 3" key="1">
    <citation type="submission" date="2018-01" db="EMBL/GenBank/DDBJ databases">
        <title>Genomic Encyclopedia of Archaeal and Bacterial Type Strains, Phase II (KMG-II): from individual species to whole genera.</title>
        <authorList>
            <person name="Goeker M."/>
        </authorList>
    </citation>
    <scope>NUCLEOTIDE SEQUENCE [LARGE SCALE GENOMIC DNA]</scope>
    <source>
        <strain evidence="2 3">DSM 17023</strain>
    </source>
</reference>
<comment type="caution">
    <text evidence="2">The sequence shown here is derived from an EMBL/GenBank/DDBJ whole genome shotgun (WGS) entry which is preliminary data.</text>
</comment>
<name>A0A2S3UPE9_9HYPH</name>
<protein>
    <submittedName>
        <fullName evidence="2">Uncharacterized protein</fullName>
    </submittedName>
</protein>
<sequence>MDEIIMRRLKHLQTLEENHETDFQARCGDGRKSPEERRADLRDALSADWNRKRKASGAPMPPKALPNGWRKEHWKTQQAMAAHYAGVTTANKNEAVEALTAYEAQFAGNAAA</sequence>
<feature type="region of interest" description="Disordered" evidence="1">
    <location>
        <begin position="21"/>
        <end position="68"/>
    </location>
</feature>
<keyword evidence="3" id="KW-1185">Reference proteome</keyword>
<dbReference type="Proteomes" id="UP000236959">
    <property type="component" value="Unassembled WGS sequence"/>
</dbReference>
<dbReference type="AlphaFoldDB" id="A0A2S3UPE9"/>
<evidence type="ECO:0000313" key="2">
    <source>
        <dbReference type="EMBL" id="POF29598.1"/>
    </source>
</evidence>